<dbReference type="Pfam" id="PF10609">
    <property type="entry name" value="ParA"/>
    <property type="match status" value="1"/>
</dbReference>
<dbReference type="HAMAP" id="MF_02040">
    <property type="entry name" value="Mrp_NBP35"/>
    <property type="match status" value="1"/>
</dbReference>
<comment type="function">
    <text evidence="7">Binds and transfers iron-sulfur (Fe-S) clusters to target apoproteins. Can hydrolyze ATP.</text>
</comment>
<evidence type="ECO:0000313" key="9">
    <source>
        <dbReference type="Proteomes" id="UP000268033"/>
    </source>
</evidence>
<dbReference type="InterPro" id="IPR019591">
    <property type="entry name" value="Mrp/NBP35_ATP-bd"/>
</dbReference>
<keyword evidence="7" id="KW-0378">Hydrolase</keyword>
<dbReference type="STRING" id="584787.GCA_001247655_01147"/>
<dbReference type="PANTHER" id="PTHR42961:SF2">
    <property type="entry name" value="IRON-SULFUR PROTEIN NUBPL"/>
    <property type="match status" value="1"/>
</dbReference>
<reference evidence="8 9" key="1">
    <citation type="submission" date="2018-11" db="EMBL/GenBank/DDBJ databases">
        <title>Genomic Encyclopedia of Type Strains, Phase IV (KMG-IV): sequencing the most valuable type-strain genomes for metagenomic binning, comparative biology and taxonomic classification.</title>
        <authorList>
            <person name="Goeker M."/>
        </authorList>
    </citation>
    <scope>NUCLEOTIDE SEQUENCE [LARGE SCALE GENOMIC DNA]</scope>
    <source>
        <strain evidence="8 9">DSM 21945</strain>
    </source>
</reference>
<dbReference type="InterPro" id="IPR044304">
    <property type="entry name" value="NUBPL-like"/>
</dbReference>
<dbReference type="SUPFAM" id="SSF52540">
    <property type="entry name" value="P-loop containing nucleoside triphosphate hydrolases"/>
    <property type="match status" value="1"/>
</dbReference>
<dbReference type="EMBL" id="RJUL01000004">
    <property type="protein sequence ID" value="ROQ27629.1"/>
    <property type="molecule type" value="Genomic_DNA"/>
</dbReference>
<keyword evidence="4 7" id="KW-0408">Iron</keyword>
<evidence type="ECO:0000256" key="4">
    <source>
        <dbReference type="ARBA" id="ARBA00023004"/>
    </source>
</evidence>
<dbReference type="Proteomes" id="UP000268033">
    <property type="component" value="Unassembled WGS sequence"/>
</dbReference>
<dbReference type="GO" id="GO:0016226">
    <property type="term" value="P:iron-sulfur cluster assembly"/>
    <property type="evidence" value="ECO:0007669"/>
    <property type="project" value="InterPro"/>
</dbReference>
<evidence type="ECO:0000256" key="6">
    <source>
        <dbReference type="ARBA" id="ARBA00024036"/>
    </source>
</evidence>
<dbReference type="GO" id="GO:0046872">
    <property type="term" value="F:metal ion binding"/>
    <property type="evidence" value="ECO:0007669"/>
    <property type="project" value="UniProtKB-KW"/>
</dbReference>
<keyword evidence="1 7" id="KW-0479">Metal-binding</keyword>
<sequence>MRFFQNKPQPSLNDIRCPLSGLALAALALSLEDEPERLALRLPYPVDAFASELEEALKPVLAGRTLHLEGALPAFGKPLGKVKNLIAIASGKGGVGKSTTTINLALALKELGLKVGVLDADLFGPSLPMMVGTRGQHPDSPDGKTMYPIEALGLYTQSIGYLVDDSDAAVWRGPMASTALMQLVNETHWPELDVLLIDMPPGTGDIQLTVSQKLPLTGAVIVTTPQDLALSDAIKAMAMFEKVNTPVLGLVENMSYHRCSQCGHHEPLFGDGGGVRLAEEKGVALLGTIPLTLNIRHHTDAGQPVVLSDPSGDDAHGYLQLARKLLGEMLKRPVPPAPIDVKMV</sequence>
<dbReference type="PANTHER" id="PTHR42961">
    <property type="entry name" value="IRON-SULFUR PROTEIN NUBPL"/>
    <property type="match status" value="1"/>
</dbReference>
<dbReference type="Gene3D" id="3.40.50.300">
    <property type="entry name" value="P-loop containing nucleotide triphosphate hydrolases"/>
    <property type="match status" value="1"/>
</dbReference>
<proteinExistence type="inferred from homology"/>
<evidence type="ECO:0000256" key="2">
    <source>
        <dbReference type="ARBA" id="ARBA00022741"/>
    </source>
</evidence>
<comment type="caution">
    <text evidence="8">The sequence shown here is derived from an EMBL/GenBank/DDBJ whole genome shotgun (WGS) entry which is preliminary data.</text>
</comment>
<dbReference type="GO" id="GO:0016887">
    <property type="term" value="F:ATP hydrolysis activity"/>
    <property type="evidence" value="ECO:0007669"/>
    <property type="project" value="UniProtKB-UniRule"/>
</dbReference>
<dbReference type="InterPro" id="IPR000808">
    <property type="entry name" value="Mrp-like_CS"/>
</dbReference>
<dbReference type="InterPro" id="IPR033756">
    <property type="entry name" value="YlxH/NBP35"/>
</dbReference>
<evidence type="ECO:0000256" key="5">
    <source>
        <dbReference type="ARBA" id="ARBA00023014"/>
    </source>
</evidence>
<organism evidence="8 9">
    <name type="scientific">Gallaecimonas pentaromativorans</name>
    <dbReference type="NCBI Taxonomy" id="584787"/>
    <lineage>
        <taxon>Bacteria</taxon>
        <taxon>Pseudomonadati</taxon>
        <taxon>Pseudomonadota</taxon>
        <taxon>Gammaproteobacteria</taxon>
        <taxon>Enterobacterales</taxon>
        <taxon>Gallaecimonadaceae</taxon>
        <taxon>Gallaecimonas</taxon>
    </lineage>
</organism>
<dbReference type="GO" id="GO:0140663">
    <property type="term" value="F:ATP-dependent FeS chaperone activity"/>
    <property type="evidence" value="ECO:0007669"/>
    <property type="project" value="InterPro"/>
</dbReference>
<dbReference type="NCBIfam" id="NF008669">
    <property type="entry name" value="PRK11670.1"/>
    <property type="match status" value="1"/>
</dbReference>
<protein>
    <recommendedName>
        <fullName evidence="7">Iron-sulfur cluster carrier protein</fullName>
    </recommendedName>
</protein>
<accession>A0A3N1PHS7</accession>
<dbReference type="FunFam" id="3.40.50.300:FF:000418">
    <property type="entry name" value="Iron-sulfur cluster carrier protein"/>
    <property type="match status" value="1"/>
</dbReference>
<dbReference type="OrthoDB" id="9809679at2"/>
<gene>
    <name evidence="8" type="ORF">EDC28_104282</name>
</gene>
<keyword evidence="3 7" id="KW-0067">ATP-binding</keyword>
<evidence type="ECO:0000313" key="8">
    <source>
        <dbReference type="EMBL" id="ROQ27629.1"/>
    </source>
</evidence>
<feature type="binding site" evidence="7">
    <location>
        <begin position="91"/>
        <end position="98"/>
    </location>
    <ligand>
        <name>ATP</name>
        <dbReference type="ChEBI" id="CHEBI:30616"/>
    </ligand>
</feature>
<evidence type="ECO:0000256" key="1">
    <source>
        <dbReference type="ARBA" id="ARBA00022723"/>
    </source>
</evidence>
<dbReference type="RefSeq" id="WP_050660047.1">
    <property type="nucleotide sequence ID" value="NZ_LFWC01000014.1"/>
</dbReference>
<dbReference type="InterPro" id="IPR027417">
    <property type="entry name" value="P-loop_NTPase"/>
</dbReference>
<comment type="similarity">
    <text evidence="6 7">Belongs to the Mrp/NBP35 ATP-binding proteins family.</text>
</comment>
<keyword evidence="9" id="KW-1185">Reference proteome</keyword>
<keyword evidence="2 7" id="KW-0547">Nucleotide-binding</keyword>
<name>A0A3N1PHS7_9GAMM</name>
<dbReference type="AlphaFoldDB" id="A0A3N1PHS7"/>
<dbReference type="GO" id="GO:0005524">
    <property type="term" value="F:ATP binding"/>
    <property type="evidence" value="ECO:0007669"/>
    <property type="project" value="UniProtKB-UniRule"/>
</dbReference>
<dbReference type="PROSITE" id="PS01215">
    <property type="entry name" value="MRP"/>
    <property type="match status" value="1"/>
</dbReference>
<dbReference type="GO" id="GO:0051539">
    <property type="term" value="F:4 iron, 4 sulfur cluster binding"/>
    <property type="evidence" value="ECO:0007669"/>
    <property type="project" value="TreeGrafter"/>
</dbReference>
<keyword evidence="5 7" id="KW-0411">Iron-sulfur</keyword>
<evidence type="ECO:0000256" key="7">
    <source>
        <dbReference type="HAMAP-Rule" id="MF_02040"/>
    </source>
</evidence>
<evidence type="ECO:0000256" key="3">
    <source>
        <dbReference type="ARBA" id="ARBA00022840"/>
    </source>
</evidence>
<comment type="subunit">
    <text evidence="7">Homodimer.</text>
</comment>
<dbReference type="CDD" id="cd02037">
    <property type="entry name" value="Mrp_NBP35"/>
    <property type="match status" value="1"/>
</dbReference>
<dbReference type="GO" id="GO:0005829">
    <property type="term" value="C:cytosol"/>
    <property type="evidence" value="ECO:0007669"/>
    <property type="project" value="TreeGrafter"/>
</dbReference>